<dbReference type="EMBL" id="OU015567">
    <property type="protein sequence ID" value="CAG5109612.1"/>
    <property type="molecule type" value="Genomic_DNA"/>
</dbReference>
<evidence type="ECO:0000256" key="1">
    <source>
        <dbReference type="SAM" id="Coils"/>
    </source>
</evidence>
<organism evidence="2 3">
    <name type="scientific">Oikopleura dioica</name>
    <name type="common">Tunicate</name>
    <dbReference type="NCBI Taxonomy" id="34765"/>
    <lineage>
        <taxon>Eukaryota</taxon>
        <taxon>Metazoa</taxon>
        <taxon>Chordata</taxon>
        <taxon>Tunicata</taxon>
        <taxon>Appendicularia</taxon>
        <taxon>Copelata</taxon>
        <taxon>Oikopleuridae</taxon>
        <taxon>Oikopleura</taxon>
    </lineage>
</organism>
<proteinExistence type="predicted"/>
<protein>
    <submittedName>
        <fullName evidence="2">Oidioi.mRNA.OKI2018_I69.chr2.g4132.t1.cds</fullName>
    </submittedName>
</protein>
<name>A0ABN7T071_OIKDI</name>
<keyword evidence="1" id="KW-0175">Coiled coil</keyword>
<sequence>MSDYSESLISADTAVIESELNPIEKRDVMRKNDYMLENKVRNLQLKLSDAEMKIIDAEEEKNKLKKRVEDLENRFASNIEIYTEDSYLKIGGTESRYDENGYTYVRGDFTICIDGKMIMFLARTESAILHSDSYNYSQLRMISLPKSSNFAPYKVTSEII</sequence>
<accession>A0ABN7T071</accession>
<gene>
    <name evidence="2" type="ORF">OKIOD_LOCUS12897</name>
</gene>
<dbReference type="Proteomes" id="UP001158576">
    <property type="component" value="Chromosome 2"/>
</dbReference>
<evidence type="ECO:0000313" key="2">
    <source>
        <dbReference type="EMBL" id="CAG5109612.1"/>
    </source>
</evidence>
<feature type="coiled-coil region" evidence="1">
    <location>
        <begin position="40"/>
        <end position="74"/>
    </location>
</feature>
<keyword evidence="3" id="KW-1185">Reference proteome</keyword>
<evidence type="ECO:0000313" key="3">
    <source>
        <dbReference type="Proteomes" id="UP001158576"/>
    </source>
</evidence>
<reference evidence="2 3" key="1">
    <citation type="submission" date="2021-04" db="EMBL/GenBank/DDBJ databases">
        <authorList>
            <person name="Bliznina A."/>
        </authorList>
    </citation>
    <scope>NUCLEOTIDE SEQUENCE [LARGE SCALE GENOMIC DNA]</scope>
</reference>